<feature type="domain" description="EGF-like" evidence="17">
    <location>
        <begin position="506"/>
        <end position="542"/>
    </location>
</feature>
<dbReference type="PROSITE" id="PS01187">
    <property type="entry name" value="EGF_CA"/>
    <property type="match status" value="7"/>
</dbReference>
<dbReference type="PRINTS" id="PR00010">
    <property type="entry name" value="EGFBLOOD"/>
</dbReference>
<feature type="domain" description="EGF-like" evidence="17">
    <location>
        <begin position="446"/>
        <end position="484"/>
    </location>
</feature>
<keyword evidence="9" id="KW-0221">Differentiation</keyword>
<organism evidence="18 19">
    <name type="scientific">Rhamnusium bicolor</name>
    <dbReference type="NCBI Taxonomy" id="1586634"/>
    <lineage>
        <taxon>Eukaryota</taxon>
        <taxon>Metazoa</taxon>
        <taxon>Ecdysozoa</taxon>
        <taxon>Arthropoda</taxon>
        <taxon>Hexapoda</taxon>
        <taxon>Insecta</taxon>
        <taxon>Pterygota</taxon>
        <taxon>Neoptera</taxon>
        <taxon>Endopterygota</taxon>
        <taxon>Coleoptera</taxon>
        <taxon>Polyphaga</taxon>
        <taxon>Cucujiformia</taxon>
        <taxon>Chrysomeloidea</taxon>
        <taxon>Cerambycidae</taxon>
        <taxon>Lepturinae</taxon>
        <taxon>Rhagiini</taxon>
        <taxon>Rhamnusium</taxon>
    </lineage>
</organism>
<evidence type="ECO:0000313" key="18">
    <source>
        <dbReference type="EMBL" id="KAJ8927769.1"/>
    </source>
</evidence>
<keyword evidence="7" id="KW-0732">Signal</keyword>
<dbReference type="SUPFAM" id="SSF57184">
    <property type="entry name" value="Growth factor receptor domain"/>
    <property type="match status" value="1"/>
</dbReference>
<feature type="disulfide bond" evidence="14">
    <location>
        <begin position="231"/>
        <end position="240"/>
    </location>
</feature>
<feature type="disulfide bond" evidence="14">
    <location>
        <begin position="1814"/>
        <end position="1823"/>
    </location>
</feature>
<dbReference type="FunFam" id="2.10.25.10:FF:000472">
    <property type="entry name" value="Uncharacterized protein, isoform A"/>
    <property type="match status" value="1"/>
</dbReference>
<feature type="domain" description="EGF-like" evidence="17">
    <location>
        <begin position="1714"/>
        <end position="1748"/>
    </location>
</feature>
<evidence type="ECO:0000256" key="12">
    <source>
        <dbReference type="ARBA" id="ARBA00023157"/>
    </source>
</evidence>
<evidence type="ECO:0000256" key="4">
    <source>
        <dbReference type="ARBA" id="ARBA00022536"/>
    </source>
</evidence>
<dbReference type="Pfam" id="PF07645">
    <property type="entry name" value="EGF_CA"/>
    <property type="match status" value="1"/>
</dbReference>
<comment type="caution">
    <text evidence="14">Lacks conserved residue(s) required for the propagation of feature annotation.</text>
</comment>
<dbReference type="InterPro" id="IPR018097">
    <property type="entry name" value="EGF_Ca-bd_CS"/>
</dbReference>
<dbReference type="GO" id="GO:0048871">
    <property type="term" value="P:multicellular organismal-level homeostasis"/>
    <property type="evidence" value="ECO:0007669"/>
    <property type="project" value="UniProtKB-ARBA"/>
</dbReference>
<dbReference type="GO" id="GO:0007476">
    <property type="term" value="P:imaginal disc-derived wing morphogenesis"/>
    <property type="evidence" value="ECO:0007669"/>
    <property type="project" value="UniProtKB-ARBA"/>
</dbReference>
<dbReference type="GO" id="GO:0048056">
    <property type="term" value="P:R3/R4 cell differentiation"/>
    <property type="evidence" value="ECO:0007669"/>
    <property type="project" value="UniProtKB-ARBA"/>
</dbReference>
<keyword evidence="8" id="KW-0677">Repeat</keyword>
<dbReference type="InterPro" id="IPR001881">
    <property type="entry name" value="EGF-like_Ca-bd_dom"/>
</dbReference>
<feature type="domain" description="Laminin G" evidence="16">
    <location>
        <begin position="32"/>
        <end position="197"/>
    </location>
</feature>
<dbReference type="GO" id="GO:0051093">
    <property type="term" value="P:negative regulation of developmental process"/>
    <property type="evidence" value="ECO:0007669"/>
    <property type="project" value="UniProtKB-ARBA"/>
</dbReference>
<feature type="domain" description="EGF-like" evidence="17">
    <location>
        <begin position="661"/>
        <end position="697"/>
    </location>
</feature>
<feature type="disulfide bond" evidence="14">
    <location>
        <begin position="572"/>
        <end position="581"/>
    </location>
</feature>
<dbReference type="InterPro" id="IPR051355">
    <property type="entry name" value="Notch/Slit_guidance"/>
</dbReference>
<feature type="disulfide bond" evidence="14">
    <location>
        <begin position="626"/>
        <end position="636"/>
    </location>
</feature>
<dbReference type="GO" id="GO:0009792">
    <property type="term" value="P:embryo development ending in birth or egg hatching"/>
    <property type="evidence" value="ECO:0007669"/>
    <property type="project" value="UniProtKB-ARBA"/>
</dbReference>
<feature type="domain" description="Laminin G" evidence="16">
    <location>
        <begin position="994"/>
        <end position="1165"/>
    </location>
</feature>
<feature type="domain" description="EGF-like" evidence="17">
    <location>
        <begin position="951"/>
        <end position="992"/>
    </location>
</feature>
<feature type="disulfide bond" evidence="14">
    <location>
        <begin position="297"/>
        <end position="314"/>
    </location>
</feature>
<name>A0AAV8WMU1_9CUCU</name>
<feature type="disulfide bond" evidence="14">
    <location>
        <begin position="649"/>
        <end position="658"/>
    </location>
</feature>
<feature type="disulfide bond" evidence="14">
    <location>
        <begin position="431"/>
        <end position="440"/>
    </location>
</feature>
<dbReference type="Pfam" id="PF12661">
    <property type="entry name" value="hEGF"/>
    <property type="match status" value="3"/>
</dbReference>
<evidence type="ECO:0000313" key="19">
    <source>
        <dbReference type="Proteomes" id="UP001162156"/>
    </source>
</evidence>
<feature type="disulfide bond" evidence="14">
    <location>
        <begin position="1432"/>
        <end position="1441"/>
    </location>
</feature>
<dbReference type="FunFam" id="2.10.25.10:FF:000123">
    <property type="entry name" value="Crumbs homolog 1 (Drosophila)"/>
    <property type="match status" value="2"/>
</dbReference>
<feature type="domain" description="EGF-like" evidence="17">
    <location>
        <begin position="1406"/>
        <end position="1442"/>
    </location>
</feature>
<dbReference type="GO" id="GO:0060255">
    <property type="term" value="P:regulation of macromolecule metabolic process"/>
    <property type="evidence" value="ECO:0007669"/>
    <property type="project" value="UniProtKB-ARBA"/>
</dbReference>
<dbReference type="InterPro" id="IPR000152">
    <property type="entry name" value="EGF-type_Asp/Asn_hydroxyl_site"/>
</dbReference>
<evidence type="ECO:0008006" key="20">
    <source>
        <dbReference type="Google" id="ProtNLM"/>
    </source>
</evidence>
<feature type="disulfide bond" evidence="14">
    <location>
        <begin position="1193"/>
        <end position="1202"/>
    </location>
</feature>
<feature type="domain" description="EGF-like" evidence="17">
    <location>
        <begin position="1167"/>
        <end position="1203"/>
    </location>
</feature>
<feature type="disulfide bond" evidence="14">
    <location>
        <begin position="273"/>
        <end position="282"/>
    </location>
</feature>
<dbReference type="GO" id="GO:0005509">
    <property type="term" value="F:calcium ion binding"/>
    <property type="evidence" value="ECO:0007669"/>
    <property type="project" value="InterPro"/>
</dbReference>
<dbReference type="GO" id="GO:0043235">
    <property type="term" value="C:receptor complex"/>
    <property type="evidence" value="ECO:0007669"/>
    <property type="project" value="TreeGrafter"/>
</dbReference>
<dbReference type="GO" id="GO:0003002">
    <property type="term" value="P:regionalization"/>
    <property type="evidence" value="ECO:0007669"/>
    <property type="project" value="UniProtKB-ARBA"/>
</dbReference>
<dbReference type="PROSITE" id="PS00022">
    <property type="entry name" value="EGF_1"/>
    <property type="match status" value="21"/>
</dbReference>
<dbReference type="SMART" id="SM00282">
    <property type="entry name" value="LamG"/>
    <property type="match status" value="3"/>
</dbReference>
<feature type="disulfide bond" evidence="14">
    <location>
        <begin position="1738"/>
        <end position="1747"/>
    </location>
</feature>
<proteinExistence type="predicted"/>
<feature type="non-terminal residue" evidence="18">
    <location>
        <position position="1"/>
    </location>
</feature>
<feature type="transmembrane region" description="Helical" evidence="15">
    <location>
        <begin position="1934"/>
        <end position="1957"/>
    </location>
</feature>
<keyword evidence="19" id="KW-1185">Reference proteome</keyword>
<dbReference type="InterPro" id="IPR000742">
    <property type="entry name" value="EGF"/>
</dbReference>
<dbReference type="GO" id="GO:0060562">
    <property type="term" value="P:epithelial tube morphogenesis"/>
    <property type="evidence" value="ECO:0007669"/>
    <property type="project" value="UniProtKB-ARBA"/>
</dbReference>
<dbReference type="PANTHER" id="PTHR45836:SF13">
    <property type="entry name" value="PROTEIN CRUMBS"/>
    <property type="match status" value="1"/>
</dbReference>
<feature type="disulfide bond" evidence="14">
    <location>
        <begin position="840"/>
        <end position="849"/>
    </location>
</feature>
<feature type="domain" description="EGF-like" evidence="17">
    <location>
        <begin position="1873"/>
        <end position="1903"/>
    </location>
</feature>
<dbReference type="PROSITE" id="PS50025">
    <property type="entry name" value="LAM_G_DOMAIN"/>
    <property type="match status" value="2"/>
</dbReference>
<dbReference type="FunFam" id="2.10.25.10:FF:000143">
    <property type="entry name" value="Protein crumbs 1"/>
    <property type="match status" value="1"/>
</dbReference>
<dbReference type="CDD" id="cd00110">
    <property type="entry name" value="LamG"/>
    <property type="match status" value="2"/>
</dbReference>
<feature type="domain" description="EGF-like" evidence="17">
    <location>
        <begin position="814"/>
        <end position="850"/>
    </location>
</feature>
<reference evidence="18" key="1">
    <citation type="journal article" date="2023" name="Insect Mol. Biol.">
        <title>Genome sequencing provides insights into the evolution of gene families encoding plant cell wall-degrading enzymes in longhorned beetles.</title>
        <authorList>
            <person name="Shin N.R."/>
            <person name="Okamura Y."/>
            <person name="Kirsch R."/>
            <person name="Pauchet Y."/>
        </authorList>
    </citation>
    <scope>NUCLEOTIDE SEQUENCE</scope>
    <source>
        <strain evidence="18">RBIC_L_NR</strain>
    </source>
</reference>
<dbReference type="InterPro" id="IPR009030">
    <property type="entry name" value="Growth_fac_rcpt_cys_sf"/>
</dbReference>
<feature type="domain" description="EGF-like" evidence="17">
    <location>
        <begin position="328"/>
        <end position="365"/>
    </location>
</feature>
<dbReference type="PROSITE" id="PS01186">
    <property type="entry name" value="EGF_2"/>
    <property type="match status" value="15"/>
</dbReference>
<dbReference type="GO" id="GO:0016318">
    <property type="term" value="P:ommatidial rotation"/>
    <property type="evidence" value="ECO:0007669"/>
    <property type="project" value="UniProtKB-ARBA"/>
</dbReference>
<evidence type="ECO:0000256" key="8">
    <source>
        <dbReference type="ARBA" id="ARBA00022737"/>
    </source>
</evidence>
<dbReference type="PANTHER" id="PTHR45836">
    <property type="entry name" value="SLIT HOMOLOG"/>
    <property type="match status" value="1"/>
</dbReference>
<keyword evidence="11 15" id="KW-0472">Membrane</keyword>
<sequence>IVFTRLSLFPVLFYVSDINTYTGGLNIGPSNQSEAYFNGSSYLRLQTTISLRKQTGLSFRTCYGGSLFSQQQNDDLVELSVNAEGVIFLARTAGKTYDLKVLGNFLNNKWHIVYLQYRLGNLTIDVDGETQLIANSSYRNELLVSPGLYNEGAAVLLIGKQFNGCLLEGPSIVFDTSIISSSHNVMFEPCPIPYDSCVPREKFVGIDYCQTEPCMRHGTCLSGQMTYTCACLPRYTGKNCEIDLGNPCDRRPPICKNSATCIPDTEGDYSCVCSPSFTGKRCEYEIKIHPKCKNNPCLNGGTCDVNLETDQIECHCKPGYSGSNCEINIDECTPNPCFNGGLCTDGFNNFTCDCSHTGYKGRTCEININECVANPCLNQGTCFDTYGSYLCQCLPGFGGKNCQFNVDECSSQPCFNNGICVSRSGGYECRCLPGFLGDHCEVEQGQQRQCDPNTCPPYADCVDTGTSLACACKPEYPGEYPNCNFYKGYYNCTCPSGFAGKKCQINIDECASNPCLNGATCIDRINGFICNCTDHWMGAICDKPYDICELNPCKNNGTCISASNKHEFTCQCLSGFEGETCEINIDDCKTNKCPPKQICIDLVNDYECRCPPGFTGQDCNVDLDPCAKEPCNNGTCIVDNATYKYSCNCHPGFTGSVCNEDIDECLILDICNKGLCVNTEGSFQCYCKPGYTGERCSLDFDECLSMPCRNNASCVNLINNYECICPPGYEGKDCSLDINECEPMPCMMGSTCIDGVNEFTCKCQPGLTGRLCDINIDDCESSPCRNGAHCIDGVNSYTCDCSSTGYEGLHCENNIDDCKGDPCMNGAYCNDLINDYECNCYKGYVGKNCEVDINECESNPCQFNGTCLERSNMTLYTLSMTSQFNDTLPESFNRPFNYSDASGYECLCVLGVTGHNCETNINECESNPCHYGTCSDKIGGYVCECEEGYEGGTLCMNNPCKNDGQCRPYLYNEIEHKFNCSCPNGFHGHTCEMTTTMSLSGNSLVIVNTTREEGYDIQFRFKTTLGDGLLALGKGLTYYILELSRGRLNLHSSLLNRWEGVFIGSNLNDSNWQKVFVAINSTHLVLSANDEQTIYPINYNENNNVTSTSFPVTYIGGTPSNLRKLTHGQPSLVGCTEDVLINGEWVLPQIRNAAWLTFQNVDIGCLREPQCNPNPCHSGGHCTDRWRDFSCTCERPYLGHTCQYNYTAATFGYENITNSLVTVHVADYARRAVRSIVDLSMFIRTRQPKGQIFYLGSGLLANYQSSTIDDTCISAQLESGELYVQIQFNGPAEGYTVGGVKLDNGYNHLIENILEKTIAATGTLDAQVLYLGGQPQSRSVRQTNENLVTAKLDSTPPTAPASITTVLSNTPFKGIIQDVQISNGSSTMIVEFYPLQAPDLDIPPSFDDSCRINPCYHNGICENTWNDYRCICTRGFKGKDCNELEFCELEGCPVGSECKNLEDGYECIVNSTFNGLQAPLQYHLTIFPTSVNNFFFNSLELSYRTRSWGTVLFGKHTDNYFVVFIYHNEVVVEWNFNGQVTTKRFRKDRFEGQWISLLFVFKDPVLRGGFRENVVDESPNFEVIDFDISTFTEIFKYGQIYVAGSDNKTFDYMTVIENTDYNMTGYIPVSDTTTAESLISNSLENGGEYFSEDVLLYKVDQDKKTDNFKGCLGEIRIGGLLLPYFPTKEIYPNQTYAEEIFELDASSKLDYGCILCYNTDCFNQGFCINNTETYKCNCQPGYSADDCSIDINECENNQCQNNATCIDMVAKYECECLSGYEGVHCEIDIDECLSNPCRHGGTCNDLIGTFKCDCPEDFVGKQCEAPLLITCENKPCREGATCKTGPNEQTGNNFTCLCTEGMEGPLCDTPFCLRKHCDQGHCNTTGEVPYCECQRGFEGKFCEVNIDECVSPTGGSPCQNGGVSASRADSGLNILYIIIPIVLILIISFAIGMAILVNIARSKRATRGTYSPSAQEFCNPRVELDHVLKPPPEERLI</sequence>
<dbReference type="GO" id="GO:0051241">
    <property type="term" value="P:negative regulation of multicellular organismal process"/>
    <property type="evidence" value="ECO:0007669"/>
    <property type="project" value="UniProtKB-ARBA"/>
</dbReference>
<keyword evidence="3" id="KW-1003">Cell membrane</keyword>
<dbReference type="FunFam" id="2.10.25.10:FF:000565">
    <property type="entry name" value="Predicted protein"/>
    <property type="match status" value="1"/>
</dbReference>
<feature type="domain" description="EGF-like" evidence="17">
    <location>
        <begin position="544"/>
        <end position="582"/>
    </location>
</feature>
<dbReference type="Gene3D" id="2.60.120.200">
    <property type="match status" value="3"/>
</dbReference>
<feature type="domain" description="EGF-like" evidence="17">
    <location>
        <begin position="367"/>
        <end position="403"/>
    </location>
</feature>
<feature type="disulfide bond" evidence="14">
    <location>
        <begin position="532"/>
        <end position="541"/>
    </location>
</feature>
<feature type="disulfide bond" evidence="14">
    <location>
        <begin position="316"/>
        <end position="325"/>
    </location>
</feature>
<dbReference type="PROSITE" id="PS50026">
    <property type="entry name" value="EGF_3"/>
    <property type="match status" value="24"/>
</dbReference>
<dbReference type="GO" id="GO:0048638">
    <property type="term" value="P:regulation of developmental growth"/>
    <property type="evidence" value="ECO:0007669"/>
    <property type="project" value="UniProtKB-ARBA"/>
</dbReference>
<feature type="domain" description="EGF-like" evidence="17">
    <location>
        <begin position="405"/>
        <end position="441"/>
    </location>
</feature>
<feature type="domain" description="EGF-like" evidence="17">
    <location>
        <begin position="1827"/>
        <end position="1868"/>
    </location>
</feature>
<feature type="domain" description="EGF-like" evidence="17">
    <location>
        <begin position="205"/>
        <end position="241"/>
    </location>
</feature>
<feature type="disulfide bond" evidence="14">
    <location>
        <begin position="553"/>
        <end position="570"/>
    </location>
</feature>
<feature type="disulfide bond" evidence="14">
    <location>
        <begin position="687"/>
        <end position="696"/>
    </location>
</feature>
<feature type="domain" description="EGF-like" evidence="17">
    <location>
        <begin position="737"/>
        <end position="773"/>
    </location>
</feature>
<feature type="domain" description="EGF-like" evidence="17">
    <location>
        <begin position="622"/>
        <end position="659"/>
    </location>
</feature>
<feature type="disulfide bond" evidence="14">
    <location>
        <begin position="982"/>
        <end position="991"/>
    </location>
</feature>
<dbReference type="FunFam" id="2.10.25.10:FF:000004">
    <property type="entry name" value="Neurogenic locus notch 1"/>
    <property type="match status" value="1"/>
</dbReference>
<dbReference type="FunFam" id="2.10.25.10:FF:000118">
    <property type="entry name" value="protein delta homolog 2"/>
    <property type="match status" value="1"/>
</dbReference>
<evidence type="ECO:0000256" key="10">
    <source>
        <dbReference type="ARBA" id="ARBA00022989"/>
    </source>
</evidence>
<gene>
    <name evidence="18" type="ORF">NQ314_019773</name>
</gene>
<dbReference type="FunFam" id="2.60.120.200:FF:000143">
    <property type="entry name" value="Crumbs, isoform D"/>
    <property type="match status" value="1"/>
</dbReference>
<dbReference type="Pfam" id="PF00054">
    <property type="entry name" value="Laminin_G_1"/>
    <property type="match status" value="1"/>
</dbReference>
<dbReference type="GO" id="GO:0080090">
    <property type="term" value="P:regulation of primary metabolic process"/>
    <property type="evidence" value="ECO:0007669"/>
    <property type="project" value="UniProtKB-ARBA"/>
</dbReference>
<evidence type="ECO:0000256" key="1">
    <source>
        <dbReference type="ARBA" id="ARBA00004247"/>
    </source>
</evidence>
<comment type="subcellular location">
    <subcellularLocation>
        <location evidence="1">Apical cell membrane</location>
        <topology evidence="1">Single-pass type I membrane protein</topology>
    </subcellularLocation>
</comment>
<dbReference type="GO" id="GO:0120035">
    <property type="term" value="P:regulation of plasma membrane bounded cell projection organization"/>
    <property type="evidence" value="ECO:0007669"/>
    <property type="project" value="UniProtKB-ARBA"/>
</dbReference>
<feature type="domain" description="EGF-like" evidence="17">
    <location>
        <begin position="775"/>
        <end position="812"/>
    </location>
</feature>
<keyword evidence="13" id="KW-0325">Glycoprotein</keyword>
<dbReference type="InterPro" id="IPR013032">
    <property type="entry name" value="EGF-like_CS"/>
</dbReference>
<dbReference type="FunFam" id="2.10.25.10:FF:000031">
    <property type="entry name" value="neurogenic locus notch homolog protein 3"/>
    <property type="match status" value="1"/>
</dbReference>
<keyword evidence="5" id="KW-0597">Phosphoprotein</keyword>
<evidence type="ECO:0000256" key="9">
    <source>
        <dbReference type="ARBA" id="ARBA00022782"/>
    </source>
</evidence>
<dbReference type="GO" id="GO:0005911">
    <property type="term" value="C:cell-cell junction"/>
    <property type="evidence" value="ECO:0007669"/>
    <property type="project" value="UniProtKB-ARBA"/>
</dbReference>
<feature type="domain" description="EGF-like" evidence="17">
    <location>
        <begin position="288"/>
        <end position="326"/>
    </location>
</feature>
<evidence type="ECO:0000259" key="17">
    <source>
        <dbReference type="PROSITE" id="PS50026"/>
    </source>
</evidence>
<feature type="disulfide bond" evidence="14">
    <location>
        <begin position="1893"/>
        <end position="1902"/>
    </location>
</feature>
<evidence type="ECO:0000256" key="13">
    <source>
        <dbReference type="ARBA" id="ARBA00023180"/>
    </source>
</evidence>
<dbReference type="Gene3D" id="2.10.25.10">
    <property type="entry name" value="Laminin"/>
    <property type="match status" value="25"/>
</dbReference>
<dbReference type="PRINTS" id="PR01983">
    <property type="entry name" value="NOTCH"/>
</dbReference>
<keyword evidence="6 15" id="KW-0812">Transmembrane</keyword>
<dbReference type="InterPro" id="IPR013320">
    <property type="entry name" value="ConA-like_dom_sf"/>
</dbReference>
<dbReference type="GO" id="GO:0016324">
    <property type="term" value="C:apical plasma membrane"/>
    <property type="evidence" value="ECO:0007669"/>
    <property type="project" value="UniProtKB-SubCell"/>
</dbReference>
<evidence type="ECO:0000256" key="5">
    <source>
        <dbReference type="ARBA" id="ARBA00022553"/>
    </source>
</evidence>
<dbReference type="SMART" id="SM00179">
    <property type="entry name" value="EGF_CA"/>
    <property type="match status" value="20"/>
</dbReference>
<dbReference type="GO" id="GO:0008593">
    <property type="term" value="P:regulation of Notch signaling pathway"/>
    <property type="evidence" value="ECO:0007669"/>
    <property type="project" value="UniProtKB-ARBA"/>
</dbReference>
<dbReference type="EMBL" id="JANEYF010005532">
    <property type="protein sequence ID" value="KAJ8927769.1"/>
    <property type="molecule type" value="Genomic_DNA"/>
</dbReference>
<dbReference type="GO" id="GO:0002064">
    <property type="term" value="P:epithelial cell development"/>
    <property type="evidence" value="ECO:0007669"/>
    <property type="project" value="UniProtKB-ARBA"/>
</dbReference>
<dbReference type="GO" id="GO:0061326">
    <property type="term" value="P:renal tubule development"/>
    <property type="evidence" value="ECO:0007669"/>
    <property type="project" value="UniProtKB-ARBA"/>
</dbReference>
<keyword evidence="4 14" id="KW-0245">EGF-like domain</keyword>
<feature type="domain" description="EGF-like" evidence="17">
    <location>
        <begin position="244"/>
        <end position="283"/>
    </location>
</feature>
<feature type="domain" description="EGF-like" evidence="17">
    <location>
        <begin position="1788"/>
        <end position="1824"/>
    </location>
</feature>
<feature type="disulfide bond" evidence="14">
    <location>
        <begin position="1858"/>
        <end position="1867"/>
    </location>
</feature>
<protein>
    <recommendedName>
        <fullName evidence="20">CRUMBS</fullName>
    </recommendedName>
</protein>
<dbReference type="FunFam" id="2.10.25.10:FF:000208">
    <property type="entry name" value="Crumbs 2, cell polarity complex component"/>
    <property type="match status" value="1"/>
</dbReference>
<evidence type="ECO:0000256" key="3">
    <source>
        <dbReference type="ARBA" id="ARBA00022475"/>
    </source>
</evidence>
<dbReference type="Pfam" id="PF02210">
    <property type="entry name" value="Laminin_G_2"/>
    <property type="match status" value="1"/>
</dbReference>
<keyword evidence="10 15" id="KW-1133">Transmembrane helix</keyword>
<evidence type="ECO:0000256" key="2">
    <source>
        <dbReference type="ARBA" id="ARBA00022473"/>
    </source>
</evidence>
<evidence type="ECO:0000256" key="15">
    <source>
        <dbReference type="SAM" id="Phobius"/>
    </source>
</evidence>
<feature type="disulfide bond" evidence="14">
    <location>
        <begin position="610"/>
        <end position="619"/>
    </location>
</feature>
<dbReference type="GO" id="GO:0009967">
    <property type="term" value="P:positive regulation of signal transduction"/>
    <property type="evidence" value="ECO:0007669"/>
    <property type="project" value="UniProtKB-ARBA"/>
</dbReference>
<dbReference type="GO" id="GO:0007411">
    <property type="term" value="P:axon guidance"/>
    <property type="evidence" value="ECO:0007669"/>
    <property type="project" value="TreeGrafter"/>
</dbReference>
<dbReference type="InterPro" id="IPR049883">
    <property type="entry name" value="NOTCH1_EGF-like"/>
</dbReference>
<dbReference type="GO" id="GO:0050769">
    <property type="term" value="P:positive regulation of neurogenesis"/>
    <property type="evidence" value="ECO:0007669"/>
    <property type="project" value="UniProtKB-ARBA"/>
</dbReference>
<feature type="domain" description="EGF-like" evidence="17">
    <location>
        <begin position="1750"/>
        <end position="1786"/>
    </location>
</feature>
<dbReference type="CDD" id="cd00054">
    <property type="entry name" value="EGF_CA"/>
    <property type="match status" value="18"/>
</dbReference>
<dbReference type="PROSITE" id="PS00010">
    <property type="entry name" value="ASX_HYDROXYL"/>
    <property type="match status" value="14"/>
</dbReference>
<feature type="disulfide bond" evidence="14">
    <location>
        <begin position="763"/>
        <end position="772"/>
    </location>
</feature>
<dbReference type="GO" id="GO:0007219">
    <property type="term" value="P:Notch signaling pathway"/>
    <property type="evidence" value="ECO:0007669"/>
    <property type="project" value="TreeGrafter"/>
</dbReference>
<evidence type="ECO:0000256" key="6">
    <source>
        <dbReference type="ARBA" id="ARBA00022692"/>
    </source>
</evidence>
<feature type="domain" description="EGF-like" evidence="17">
    <location>
        <begin position="699"/>
        <end position="735"/>
    </location>
</feature>
<dbReference type="SMART" id="SM00181">
    <property type="entry name" value="EGF"/>
    <property type="match status" value="26"/>
</dbReference>
<evidence type="ECO:0000256" key="14">
    <source>
        <dbReference type="PROSITE-ProRule" id="PRU00076"/>
    </source>
</evidence>
<dbReference type="Pfam" id="PF00008">
    <property type="entry name" value="EGF"/>
    <property type="match status" value="14"/>
</dbReference>
<dbReference type="Proteomes" id="UP001162156">
    <property type="component" value="Unassembled WGS sequence"/>
</dbReference>
<dbReference type="GO" id="GO:0051049">
    <property type="term" value="P:regulation of transport"/>
    <property type="evidence" value="ECO:0007669"/>
    <property type="project" value="UniProtKB-ARBA"/>
</dbReference>
<feature type="disulfide bond" evidence="14">
    <location>
        <begin position="725"/>
        <end position="734"/>
    </location>
</feature>
<feature type="domain" description="EGF-like" evidence="17">
    <location>
        <begin position="584"/>
        <end position="620"/>
    </location>
</feature>
<dbReference type="GO" id="GO:0009986">
    <property type="term" value="C:cell surface"/>
    <property type="evidence" value="ECO:0007669"/>
    <property type="project" value="TreeGrafter"/>
</dbReference>
<evidence type="ECO:0000256" key="7">
    <source>
        <dbReference type="ARBA" id="ARBA00022729"/>
    </source>
</evidence>
<keyword evidence="12 14" id="KW-1015">Disulfide bond</keyword>
<evidence type="ECO:0000259" key="16">
    <source>
        <dbReference type="PROSITE" id="PS50025"/>
    </source>
</evidence>
<accession>A0AAV8WMU1</accession>
<dbReference type="FunFam" id="2.10.25.10:FF:000012">
    <property type="entry name" value="Delta-like protein"/>
    <property type="match status" value="1"/>
</dbReference>
<comment type="caution">
    <text evidence="18">The sequence shown here is derived from an EMBL/GenBank/DDBJ whole genome shotgun (WGS) entry which is preliminary data.</text>
</comment>
<evidence type="ECO:0000256" key="11">
    <source>
        <dbReference type="ARBA" id="ARBA00023136"/>
    </source>
</evidence>
<feature type="disulfide bond" evidence="14">
    <location>
        <begin position="393"/>
        <end position="402"/>
    </location>
</feature>
<dbReference type="InterPro" id="IPR001791">
    <property type="entry name" value="Laminin_G"/>
</dbReference>
<dbReference type="FunFam" id="2.10.25.10:FF:000029">
    <property type="entry name" value="neurexin-1 isoform X1"/>
    <property type="match status" value="2"/>
</dbReference>
<keyword evidence="2" id="KW-0217">Developmental protein</keyword>
<feature type="disulfide bond" evidence="14">
    <location>
        <begin position="1776"/>
        <end position="1785"/>
    </location>
</feature>
<dbReference type="SUPFAM" id="SSF57196">
    <property type="entry name" value="EGF/Laminin"/>
    <property type="match status" value="19"/>
</dbReference>
<dbReference type="GO" id="GO:0048598">
    <property type="term" value="P:embryonic morphogenesis"/>
    <property type="evidence" value="ECO:0007669"/>
    <property type="project" value="UniProtKB-ARBA"/>
</dbReference>
<dbReference type="FunFam" id="2.10.25.10:FF:000066">
    <property type="entry name" value="FAT atypical cadherin 4"/>
    <property type="match status" value="2"/>
</dbReference>
<dbReference type="FunFam" id="2.10.25.10:FF:000327">
    <property type="entry name" value="neurogenic locus notch homolog protein 4"/>
    <property type="match status" value="1"/>
</dbReference>
<dbReference type="SUPFAM" id="SSF49899">
    <property type="entry name" value="Concanavalin A-like lectins/glucanases"/>
    <property type="match status" value="4"/>
</dbReference>